<keyword evidence="4" id="KW-1003">Cell membrane</keyword>
<keyword evidence="8" id="KW-0547">Nucleotide-binding</keyword>
<dbReference type="CDD" id="cd00130">
    <property type="entry name" value="PAS"/>
    <property type="match status" value="1"/>
</dbReference>
<evidence type="ECO:0000256" key="10">
    <source>
        <dbReference type="ARBA" id="ARBA00022840"/>
    </source>
</evidence>
<feature type="domain" description="PAC" evidence="17">
    <location>
        <begin position="325"/>
        <end position="379"/>
    </location>
</feature>
<evidence type="ECO:0000259" key="17">
    <source>
        <dbReference type="PROSITE" id="PS50113"/>
    </source>
</evidence>
<evidence type="ECO:0000313" key="20">
    <source>
        <dbReference type="Proteomes" id="UP001208656"/>
    </source>
</evidence>
<dbReference type="InterPro" id="IPR000700">
    <property type="entry name" value="PAS-assoc_C"/>
</dbReference>
<dbReference type="InterPro" id="IPR049814">
    <property type="entry name" value="Resp_reg_WalK"/>
</dbReference>
<dbReference type="InterPro" id="IPR035965">
    <property type="entry name" value="PAS-like_dom_sf"/>
</dbReference>
<dbReference type="SUPFAM" id="SSF47384">
    <property type="entry name" value="Homodimeric domain of signal transducing histidine kinase"/>
    <property type="match status" value="1"/>
</dbReference>
<protein>
    <recommendedName>
        <fullName evidence="3">histidine kinase</fullName>
        <ecNumber evidence="3">2.7.13.3</ecNumber>
    </recommendedName>
</protein>
<keyword evidence="10" id="KW-0067">ATP-binding</keyword>
<keyword evidence="13 14" id="KW-0472">Membrane</keyword>
<dbReference type="Pfam" id="PF02518">
    <property type="entry name" value="HATPase_c"/>
    <property type="match status" value="1"/>
</dbReference>
<dbReference type="InterPro" id="IPR036890">
    <property type="entry name" value="HATPase_C_sf"/>
</dbReference>
<evidence type="ECO:0000259" key="16">
    <source>
        <dbReference type="PROSITE" id="PS50112"/>
    </source>
</evidence>
<dbReference type="InterPro" id="IPR005467">
    <property type="entry name" value="His_kinase_dom"/>
</dbReference>
<sequence length="607" mass="69511">MKKFSILSSIRLKFILFFVLLILIAMQIIGVYFVRELELKLTANFKESILNRVNLLKYNIEQELLIERNEEGINTLRDEIRTLLSENTSNDIQLIMVYDKNSRVLATSDQNNQGIVGQKTTDKNVSRTIVTESKIQNTLQNENNERILYLYVPIHVNGQVEAVLYIEGDIEQVFSQIQVITGVLVTGTSIALGITAVLAVFVAQTITRPIMDMKRQAQAMARGNFSRKVKVYGNDEIGQLAEAFNYLSRKLKNEQAKTDSEKRKLSSILKYMTDGVISTDRRGKVILINEAAEYMLNVSRETVISKSIISVLGLEGQYTFEELAEETESVILDFSTKENPFILRANFSIIQKETGLMNGLIVVLHDITEQEKIERDRREFVANVSHELRTPLTTMRSYLEALSEGAWRDNEIAPKFLHVTQNETERMIRLVNDLLQLSKMDSKDYVLNKSSIDFCKFFHHIIDRFEMSKDQNVEFVRKIPDTEIIVDIDQDKITQVLDNIISNSIKYSPDGGKIICKVMMYHEFIEVKIADQGVGIPKENLHRIFDRFYRVDKARARRFGGTGLGLAIAKEMIQAHNGQIWATSTEGKGTTIHFTLPFDRKKGDDFY</sequence>
<evidence type="ECO:0000256" key="8">
    <source>
        <dbReference type="ARBA" id="ARBA00022741"/>
    </source>
</evidence>
<evidence type="ECO:0000256" key="13">
    <source>
        <dbReference type="ARBA" id="ARBA00023136"/>
    </source>
</evidence>
<dbReference type="Pfam" id="PF23846">
    <property type="entry name" value="Cache_WalK"/>
    <property type="match status" value="1"/>
</dbReference>
<evidence type="ECO:0000256" key="12">
    <source>
        <dbReference type="ARBA" id="ARBA00023012"/>
    </source>
</evidence>
<dbReference type="SUPFAM" id="SSF55874">
    <property type="entry name" value="ATPase domain of HSP90 chaperone/DNA topoisomerase II/histidine kinase"/>
    <property type="match status" value="1"/>
</dbReference>
<dbReference type="Gene3D" id="3.30.450.20">
    <property type="entry name" value="PAS domain"/>
    <property type="match status" value="2"/>
</dbReference>
<dbReference type="CDD" id="cd00082">
    <property type="entry name" value="HisKA"/>
    <property type="match status" value="1"/>
</dbReference>
<dbReference type="Pfam" id="PF00989">
    <property type="entry name" value="PAS"/>
    <property type="match status" value="1"/>
</dbReference>
<dbReference type="Pfam" id="PF00672">
    <property type="entry name" value="HAMP"/>
    <property type="match status" value="1"/>
</dbReference>
<evidence type="ECO:0000256" key="5">
    <source>
        <dbReference type="ARBA" id="ARBA00022553"/>
    </source>
</evidence>
<dbReference type="InterPro" id="IPR013767">
    <property type="entry name" value="PAS_fold"/>
</dbReference>
<dbReference type="PANTHER" id="PTHR45453">
    <property type="entry name" value="PHOSPHATE REGULON SENSOR PROTEIN PHOR"/>
    <property type="match status" value="1"/>
</dbReference>
<dbReference type="Gene3D" id="1.10.8.500">
    <property type="entry name" value="HAMP domain in histidine kinase"/>
    <property type="match status" value="1"/>
</dbReference>
<evidence type="ECO:0000256" key="1">
    <source>
        <dbReference type="ARBA" id="ARBA00000085"/>
    </source>
</evidence>
<keyword evidence="12" id="KW-0902">Two-component regulatory system</keyword>
<feature type="transmembrane region" description="Helical" evidence="14">
    <location>
        <begin position="179"/>
        <end position="206"/>
    </location>
</feature>
<dbReference type="InterPro" id="IPR050351">
    <property type="entry name" value="BphY/WalK/GraS-like"/>
</dbReference>
<organism evidence="19 20">
    <name type="scientific">Pallidibacillus thermolactis</name>
    <dbReference type="NCBI Taxonomy" id="251051"/>
    <lineage>
        <taxon>Bacteria</taxon>
        <taxon>Bacillati</taxon>
        <taxon>Bacillota</taxon>
        <taxon>Bacilli</taxon>
        <taxon>Bacillales</taxon>
        <taxon>Bacillaceae</taxon>
        <taxon>Pallidibacillus</taxon>
    </lineage>
</organism>
<feature type="domain" description="PAS" evidence="16">
    <location>
        <begin position="261"/>
        <end position="309"/>
    </location>
</feature>
<keyword evidence="7 14" id="KW-0812">Transmembrane</keyword>
<evidence type="ECO:0000256" key="2">
    <source>
        <dbReference type="ARBA" id="ARBA00004651"/>
    </source>
</evidence>
<keyword evidence="20" id="KW-1185">Reference proteome</keyword>
<name>A0ABT2WDW7_9BACI</name>
<dbReference type="Gene3D" id="1.10.287.130">
    <property type="match status" value="1"/>
</dbReference>
<keyword evidence="11 14" id="KW-1133">Transmembrane helix</keyword>
<dbReference type="GO" id="GO:0004673">
    <property type="term" value="F:protein histidine kinase activity"/>
    <property type="evidence" value="ECO:0007669"/>
    <property type="project" value="UniProtKB-EC"/>
</dbReference>
<keyword evidence="9 19" id="KW-0418">Kinase</keyword>
<dbReference type="PRINTS" id="PR00344">
    <property type="entry name" value="BCTRLSENSOR"/>
</dbReference>
<evidence type="ECO:0000256" key="6">
    <source>
        <dbReference type="ARBA" id="ARBA00022679"/>
    </source>
</evidence>
<dbReference type="InterPro" id="IPR000014">
    <property type="entry name" value="PAS"/>
</dbReference>
<dbReference type="NCBIfam" id="TIGR00229">
    <property type="entry name" value="sensory_box"/>
    <property type="match status" value="1"/>
</dbReference>
<dbReference type="SMART" id="SM00304">
    <property type="entry name" value="HAMP"/>
    <property type="match status" value="1"/>
</dbReference>
<accession>A0ABT2WDW7</accession>
<dbReference type="PROSITE" id="PS50109">
    <property type="entry name" value="HIS_KIN"/>
    <property type="match status" value="1"/>
</dbReference>
<dbReference type="PROSITE" id="PS50112">
    <property type="entry name" value="PAS"/>
    <property type="match status" value="1"/>
</dbReference>
<feature type="domain" description="HAMP" evidence="18">
    <location>
        <begin position="204"/>
        <end position="256"/>
    </location>
</feature>
<dbReference type="PROSITE" id="PS50885">
    <property type="entry name" value="HAMP"/>
    <property type="match status" value="1"/>
</dbReference>
<dbReference type="RefSeq" id="WP_173662533.1">
    <property type="nucleotide sequence ID" value="NZ_JAOUSE010000009.1"/>
</dbReference>
<dbReference type="SUPFAM" id="SSF158472">
    <property type="entry name" value="HAMP domain-like"/>
    <property type="match status" value="1"/>
</dbReference>
<feature type="domain" description="Histidine kinase" evidence="15">
    <location>
        <begin position="383"/>
        <end position="600"/>
    </location>
</feature>
<dbReference type="InterPro" id="IPR036097">
    <property type="entry name" value="HisK_dim/P_sf"/>
</dbReference>
<dbReference type="EC" id="2.7.13.3" evidence="3"/>
<evidence type="ECO:0000256" key="3">
    <source>
        <dbReference type="ARBA" id="ARBA00012438"/>
    </source>
</evidence>
<keyword evidence="6 19" id="KW-0808">Transferase</keyword>
<dbReference type="PANTHER" id="PTHR45453:SF1">
    <property type="entry name" value="PHOSPHATE REGULON SENSOR PROTEIN PHOR"/>
    <property type="match status" value="1"/>
</dbReference>
<comment type="subcellular location">
    <subcellularLocation>
        <location evidence="2">Cell membrane</location>
        <topology evidence="2">Multi-pass membrane protein</topology>
    </subcellularLocation>
</comment>
<dbReference type="InterPro" id="IPR003660">
    <property type="entry name" value="HAMP_dom"/>
</dbReference>
<comment type="catalytic activity">
    <reaction evidence="1">
        <text>ATP + protein L-histidine = ADP + protein N-phospho-L-histidine.</text>
        <dbReference type="EC" id="2.7.13.3"/>
    </reaction>
</comment>
<dbReference type="Proteomes" id="UP001208656">
    <property type="component" value="Unassembled WGS sequence"/>
</dbReference>
<evidence type="ECO:0000256" key="7">
    <source>
        <dbReference type="ARBA" id="ARBA00022692"/>
    </source>
</evidence>
<evidence type="ECO:0000259" key="15">
    <source>
        <dbReference type="PROSITE" id="PS50109"/>
    </source>
</evidence>
<dbReference type="PROSITE" id="PS50113">
    <property type="entry name" value="PAC"/>
    <property type="match status" value="1"/>
</dbReference>
<dbReference type="Pfam" id="PF00512">
    <property type="entry name" value="HisKA"/>
    <property type="match status" value="1"/>
</dbReference>
<dbReference type="CDD" id="cd06225">
    <property type="entry name" value="HAMP"/>
    <property type="match status" value="1"/>
</dbReference>
<dbReference type="SMART" id="SM00388">
    <property type="entry name" value="HisKA"/>
    <property type="match status" value="1"/>
</dbReference>
<reference evidence="19 20" key="1">
    <citation type="submission" date="2022-10" db="EMBL/GenBank/DDBJ databases">
        <title>Description of Fervidibacillus gen. nov. in the family Fervidibacillaceae fam. nov. with two species, Fervidibacillus albus sp. nov., and Fervidibacillus halotolerans sp. nov., isolated from tidal flat sediments.</title>
        <authorList>
            <person name="Kwon K.K."/>
            <person name="Yang S.-H."/>
        </authorList>
    </citation>
    <scope>NUCLEOTIDE SEQUENCE [LARGE SCALE GENOMIC DNA]</scope>
    <source>
        <strain evidence="19 20">DSM 23332</strain>
    </source>
</reference>
<dbReference type="InterPro" id="IPR003661">
    <property type="entry name" value="HisK_dim/P_dom"/>
</dbReference>
<evidence type="ECO:0000313" key="19">
    <source>
        <dbReference type="EMBL" id="MCU9593848.1"/>
    </source>
</evidence>
<evidence type="ECO:0000256" key="14">
    <source>
        <dbReference type="SAM" id="Phobius"/>
    </source>
</evidence>
<proteinExistence type="predicted"/>
<dbReference type="Gene3D" id="3.30.565.10">
    <property type="entry name" value="Histidine kinase-like ATPase, C-terminal domain"/>
    <property type="match status" value="1"/>
</dbReference>
<dbReference type="InterPro" id="IPR004358">
    <property type="entry name" value="Sig_transdc_His_kin-like_C"/>
</dbReference>
<feature type="transmembrane region" description="Helical" evidence="14">
    <location>
        <begin position="12"/>
        <end position="34"/>
    </location>
</feature>
<evidence type="ECO:0000256" key="4">
    <source>
        <dbReference type="ARBA" id="ARBA00022475"/>
    </source>
</evidence>
<dbReference type="SUPFAM" id="SSF55785">
    <property type="entry name" value="PYP-like sensor domain (PAS domain)"/>
    <property type="match status" value="1"/>
</dbReference>
<comment type="caution">
    <text evidence="19">The sequence shown here is derived from an EMBL/GenBank/DDBJ whole genome shotgun (WGS) entry which is preliminary data.</text>
</comment>
<gene>
    <name evidence="19" type="primary">walK</name>
    <name evidence="19" type="ORF">OEV82_05210</name>
</gene>
<evidence type="ECO:0000259" key="18">
    <source>
        <dbReference type="PROSITE" id="PS50885"/>
    </source>
</evidence>
<dbReference type="SMART" id="SM00091">
    <property type="entry name" value="PAS"/>
    <property type="match status" value="1"/>
</dbReference>
<evidence type="ECO:0000256" key="9">
    <source>
        <dbReference type="ARBA" id="ARBA00022777"/>
    </source>
</evidence>
<dbReference type="SMART" id="SM00387">
    <property type="entry name" value="HATPase_c"/>
    <property type="match status" value="1"/>
</dbReference>
<evidence type="ECO:0000256" key="11">
    <source>
        <dbReference type="ARBA" id="ARBA00022989"/>
    </source>
</evidence>
<dbReference type="InterPro" id="IPR057640">
    <property type="entry name" value="Cache_WalK"/>
</dbReference>
<keyword evidence="5" id="KW-0597">Phosphoprotein</keyword>
<dbReference type="InterPro" id="IPR003594">
    <property type="entry name" value="HATPase_dom"/>
</dbReference>
<dbReference type="CDD" id="cd00075">
    <property type="entry name" value="HATPase"/>
    <property type="match status" value="1"/>
</dbReference>
<dbReference type="NCBIfam" id="NF033092">
    <property type="entry name" value="HK_WalK"/>
    <property type="match status" value="1"/>
</dbReference>
<dbReference type="EMBL" id="JAOUSE010000009">
    <property type="protein sequence ID" value="MCU9593848.1"/>
    <property type="molecule type" value="Genomic_DNA"/>
</dbReference>